<dbReference type="InterPro" id="IPR014017">
    <property type="entry name" value="DNA_helicase_UvrD-like_C"/>
</dbReference>
<dbReference type="PROSITE" id="PS51198">
    <property type="entry name" value="UVRD_HELICASE_ATP_BIND"/>
    <property type="match status" value="1"/>
</dbReference>
<evidence type="ECO:0000256" key="11">
    <source>
        <dbReference type="ARBA" id="ARBA00023235"/>
    </source>
</evidence>
<evidence type="ECO:0000313" key="21">
    <source>
        <dbReference type="Proteomes" id="UP000028504"/>
    </source>
</evidence>
<comment type="similarity">
    <text evidence="1">Belongs to the helicase family. UvrD subfamily.</text>
</comment>
<dbReference type="SUPFAM" id="SSF52980">
    <property type="entry name" value="Restriction endonuclease-like"/>
    <property type="match status" value="1"/>
</dbReference>
<evidence type="ECO:0000259" key="19">
    <source>
        <dbReference type="PROSITE" id="PS51217"/>
    </source>
</evidence>
<keyword evidence="21" id="KW-1185">Reference proteome</keyword>
<keyword evidence="2" id="KW-0540">Nuclease</keyword>
<keyword evidence="11" id="KW-0413">Isomerase</keyword>
<keyword evidence="3 15" id="KW-0547">Nucleotide-binding</keyword>
<evidence type="ECO:0000256" key="4">
    <source>
        <dbReference type="ARBA" id="ARBA00022763"/>
    </source>
</evidence>
<dbReference type="EC" id="5.6.2.4" evidence="13"/>
<comment type="catalytic activity">
    <reaction evidence="12">
        <text>Couples ATP hydrolysis with the unwinding of duplex DNA by translocating in the 3'-5' direction.</text>
        <dbReference type="EC" id="5.6.2.4"/>
    </reaction>
</comment>
<evidence type="ECO:0000256" key="17">
    <source>
        <dbReference type="SAM" id="MobiDB-lite"/>
    </source>
</evidence>
<sequence length="1107" mass="118998">MTNPTARPEISARLLADLLSQPMPTDQQAAVIEAPPGPLLIVAGAGAGKTATMASRVVWLVANGYCHPDEVLGLTFTRKAAQQLGKRIRDRLAQLAGSPKLAQVDPTGRLAEVLANAAPTTATYDSYAGSLVSEYGLLLPVEPGARIIGDSEQFVIASEVVENYTGALETTYKVDTVIDYLLRLEAELATQQADPQEVAAEAEAFVRLVQELPRGKRQKETINKKLVGWMDTQQLRAALLELVEQLHAEYDERQVSTFHAQMQQAARLASEHSAVGEAQRRKFRVVMLDEYQDTSHAQRVLLRSLFGQGVDPELTVNAVGDPMQAIYSWRGATSNNLSAFVQDFSVDGVEPAPKAELTTSFRNPKSVLAVANDVSAAVLGPAGSANRTVAALEPFGENAGEVEFSWFETAAEERAAIADHLAEAYRKDKEAGERFTAAVLVRANAAAVPIYAELAARGVPAEIVSSSGLIDIPEVADLIAVATMLARPADNAAALRVLTSPMVGLSLADVKALGARARTLAERAQPGAAPADENPAGSAEDDARARLLAEIAQATPVDTDQLTGLADAVADPGEGEGLSSEGLTRIRRLNATLRQLRTSSLHKALPELFADIELAMGLRTEVLAEADPNADGAPGVVHLDKFFDEVAAFGAVPGATLGQFLDFLQVARDRERGLAPGEVTVRADRVQILTVHKAKGLEWRHVAVAHVMARGWEGKAETFLTNVFKLPPGVGGDPDAAEDFTAGAAEDRREFEQLAGEYNEAEKAQQNEEAARLFYVAVTRAEAGLWVSGASFTDTAQSQGKPFEPFAQLKNRFPDAVGYWFVPEDKAADGATDIPDAAAGGDAEEPNDVLFPAVVPRPGARAAASEIGSLVAAGELPGLADDELSYQWEADVTALVEEQRALDAPVVEVVLGGRLTASDLVNLKRDPIAFARWLRRPVPFKPNSYAKRGTAFHAWLEDRFAGASLLDEDQLPGLGEEEVDPARLSELKEKFLESEWAERTPMFVELPFEVLIGGRVVGGRMDAVFFDEANDEWLIVDWKTGAPPKGAELRAAAIQLAVYRVAFLELLRVKGKEPKPVRAAFHYVGHNFTLEPKDLAGYAELSAILEF</sequence>
<dbReference type="CDD" id="cd17932">
    <property type="entry name" value="DEXQc_UvrD"/>
    <property type="match status" value="1"/>
</dbReference>
<keyword evidence="9" id="KW-0238">DNA-binding</keyword>
<evidence type="ECO:0000256" key="12">
    <source>
        <dbReference type="ARBA" id="ARBA00034617"/>
    </source>
</evidence>
<dbReference type="EMBL" id="CP008944">
    <property type="protein sequence ID" value="AIG63801.1"/>
    <property type="molecule type" value="Genomic_DNA"/>
</dbReference>
<evidence type="ECO:0000256" key="2">
    <source>
        <dbReference type="ARBA" id="ARBA00022722"/>
    </source>
</evidence>
<evidence type="ECO:0000256" key="5">
    <source>
        <dbReference type="ARBA" id="ARBA00022801"/>
    </source>
</evidence>
<dbReference type="Proteomes" id="UP000028504">
    <property type="component" value="Chromosome"/>
</dbReference>
<dbReference type="PROSITE" id="PS51217">
    <property type="entry name" value="UVRD_HELICASE_CTER"/>
    <property type="match status" value="1"/>
</dbReference>
<dbReference type="PANTHER" id="PTHR11070:SF55">
    <property type="entry name" value="DNA 3'-5' HELICASE"/>
    <property type="match status" value="1"/>
</dbReference>
<dbReference type="Gene3D" id="1.10.10.160">
    <property type="match status" value="1"/>
</dbReference>
<dbReference type="InterPro" id="IPR038726">
    <property type="entry name" value="PDDEXK_AddAB-type"/>
</dbReference>
<keyword evidence="5 15" id="KW-0378">Hydrolase</keyword>
<keyword evidence="6 15" id="KW-0347">Helicase</keyword>
<dbReference type="InterPro" id="IPR013986">
    <property type="entry name" value="DExx_box_DNA_helicase_dom_sf"/>
</dbReference>
<dbReference type="RefSeq" id="WP_038604722.1">
    <property type="nucleotide sequence ID" value="NZ_CP008944.1"/>
</dbReference>
<feature type="domain" description="UvrD-like helicase ATP-binding" evidence="18">
    <location>
        <begin position="22"/>
        <end position="364"/>
    </location>
</feature>
<keyword evidence="7" id="KW-0269">Exonuclease</keyword>
<evidence type="ECO:0000256" key="13">
    <source>
        <dbReference type="ARBA" id="ARBA00034808"/>
    </source>
</evidence>
<dbReference type="Gene3D" id="3.90.320.10">
    <property type="match status" value="1"/>
</dbReference>
<feature type="binding site" evidence="15">
    <location>
        <begin position="43"/>
        <end position="50"/>
    </location>
    <ligand>
        <name>ATP</name>
        <dbReference type="ChEBI" id="CHEBI:30616"/>
    </ligand>
</feature>
<evidence type="ECO:0000259" key="18">
    <source>
        <dbReference type="PROSITE" id="PS51198"/>
    </source>
</evidence>
<dbReference type="Gene3D" id="1.10.486.10">
    <property type="entry name" value="PCRA, domain 4"/>
    <property type="match status" value="1"/>
</dbReference>
<proteinExistence type="inferred from homology"/>
<evidence type="ECO:0000313" key="20">
    <source>
        <dbReference type="EMBL" id="AIG63801.1"/>
    </source>
</evidence>
<feature type="region of interest" description="Disordered" evidence="17">
    <location>
        <begin position="521"/>
        <end position="540"/>
    </location>
</feature>
<gene>
    <name evidence="20" type="ORF">CATYP_02870</name>
</gene>
<accession>A0ABN4DF02</accession>
<evidence type="ECO:0000256" key="16">
    <source>
        <dbReference type="SAM" id="Coils"/>
    </source>
</evidence>
<keyword evidence="4" id="KW-0227">DNA damage</keyword>
<name>A0ABN4DF02_9CORY</name>
<dbReference type="Pfam" id="PF00580">
    <property type="entry name" value="UvrD-helicase"/>
    <property type="match status" value="1"/>
</dbReference>
<dbReference type="Pfam" id="PF12705">
    <property type="entry name" value="PDDEXK_1"/>
    <property type="match status" value="1"/>
</dbReference>
<dbReference type="SUPFAM" id="SSF52540">
    <property type="entry name" value="P-loop containing nucleoside triphosphate hydrolases"/>
    <property type="match status" value="1"/>
</dbReference>
<dbReference type="GO" id="GO:0004386">
    <property type="term" value="F:helicase activity"/>
    <property type="evidence" value="ECO:0007669"/>
    <property type="project" value="UniProtKB-KW"/>
</dbReference>
<protein>
    <recommendedName>
        <fullName evidence="13">DNA 3'-5' helicase</fullName>
        <ecNumber evidence="13">5.6.2.4</ecNumber>
    </recommendedName>
</protein>
<organism evidence="20 21">
    <name type="scientific">Corynebacterium atypicum</name>
    <dbReference type="NCBI Taxonomy" id="191610"/>
    <lineage>
        <taxon>Bacteria</taxon>
        <taxon>Bacillati</taxon>
        <taxon>Actinomycetota</taxon>
        <taxon>Actinomycetes</taxon>
        <taxon>Mycobacteriales</taxon>
        <taxon>Corynebacteriaceae</taxon>
        <taxon>Corynebacterium</taxon>
    </lineage>
</organism>
<dbReference type="Gene3D" id="3.40.50.300">
    <property type="entry name" value="P-loop containing nucleotide triphosphate hydrolases"/>
    <property type="match status" value="3"/>
</dbReference>
<evidence type="ECO:0000256" key="10">
    <source>
        <dbReference type="ARBA" id="ARBA00023204"/>
    </source>
</evidence>
<evidence type="ECO:0000256" key="15">
    <source>
        <dbReference type="PROSITE-ProRule" id="PRU00560"/>
    </source>
</evidence>
<evidence type="ECO:0000256" key="3">
    <source>
        <dbReference type="ARBA" id="ARBA00022741"/>
    </source>
</evidence>
<dbReference type="InterPro" id="IPR011604">
    <property type="entry name" value="PDDEXK-like_dom_sf"/>
</dbReference>
<evidence type="ECO:0000256" key="7">
    <source>
        <dbReference type="ARBA" id="ARBA00022839"/>
    </source>
</evidence>
<evidence type="ECO:0000256" key="9">
    <source>
        <dbReference type="ARBA" id="ARBA00023125"/>
    </source>
</evidence>
<keyword evidence="10" id="KW-0234">DNA repair</keyword>
<dbReference type="InterPro" id="IPR011335">
    <property type="entry name" value="Restrct_endonuc-II-like"/>
</dbReference>
<feature type="coiled-coil region" evidence="16">
    <location>
        <begin position="744"/>
        <end position="771"/>
    </location>
</feature>
<keyword evidence="16" id="KW-0175">Coiled coil</keyword>
<dbReference type="PANTHER" id="PTHR11070">
    <property type="entry name" value="UVRD / RECB / PCRA DNA HELICASE FAMILY MEMBER"/>
    <property type="match status" value="1"/>
</dbReference>
<evidence type="ECO:0000256" key="6">
    <source>
        <dbReference type="ARBA" id="ARBA00022806"/>
    </source>
</evidence>
<evidence type="ECO:0000256" key="8">
    <source>
        <dbReference type="ARBA" id="ARBA00022840"/>
    </source>
</evidence>
<dbReference type="InterPro" id="IPR000212">
    <property type="entry name" value="DNA_helicase_UvrD/REP"/>
</dbReference>
<evidence type="ECO:0000256" key="1">
    <source>
        <dbReference type="ARBA" id="ARBA00009922"/>
    </source>
</evidence>
<dbReference type="InterPro" id="IPR014016">
    <property type="entry name" value="UvrD-like_ATP-bd"/>
</dbReference>
<comment type="catalytic activity">
    <reaction evidence="14">
        <text>ATP + H2O = ADP + phosphate + H(+)</text>
        <dbReference type="Rhea" id="RHEA:13065"/>
        <dbReference type="ChEBI" id="CHEBI:15377"/>
        <dbReference type="ChEBI" id="CHEBI:15378"/>
        <dbReference type="ChEBI" id="CHEBI:30616"/>
        <dbReference type="ChEBI" id="CHEBI:43474"/>
        <dbReference type="ChEBI" id="CHEBI:456216"/>
        <dbReference type="EC" id="5.6.2.4"/>
    </reaction>
</comment>
<keyword evidence="8 15" id="KW-0067">ATP-binding</keyword>
<dbReference type="InterPro" id="IPR027417">
    <property type="entry name" value="P-loop_NTPase"/>
</dbReference>
<reference evidence="20 21" key="1">
    <citation type="submission" date="2014-07" db="EMBL/GenBank/DDBJ databases">
        <title>Complete genome sequence of Corynebacterium atypicum DSM 44849: identifiction of the mycolic acid biosynthesis genes.</title>
        <authorList>
            <person name="Tippelt A."/>
            <person name="Mollmann S."/>
            <person name="Albersmeier A."/>
            <person name="Jaenicke S."/>
            <person name="Ruckert C."/>
            <person name="Tauch A."/>
        </authorList>
    </citation>
    <scope>NUCLEOTIDE SEQUENCE [LARGE SCALE GENOMIC DNA]</scope>
    <source>
        <strain evidence="20 21">R2070</strain>
    </source>
</reference>
<evidence type="ECO:0000256" key="14">
    <source>
        <dbReference type="ARBA" id="ARBA00048988"/>
    </source>
</evidence>
<dbReference type="Pfam" id="PF13361">
    <property type="entry name" value="UvrD_C"/>
    <property type="match status" value="2"/>
</dbReference>
<feature type="domain" description="UvrD-like helicase C-terminal" evidence="19">
    <location>
        <begin position="371"/>
        <end position="696"/>
    </location>
</feature>